<dbReference type="Gene3D" id="1.25.40.10">
    <property type="entry name" value="Tetratricopeptide repeat domain"/>
    <property type="match status" value="2"/>
</dbReference>
<keyword evidence="2" id="KW-1185">Reference proteome</keyword>
<reference evidence="1" key="1">
    <citation type="journal article" date="2021" name="Nat. Commun.">
        <title>Genetic determinants of endophytism in the Arabidopsis root mycobiome.</title>
        <authorList>
            <person name="Mesny F."/>
            <person name="Miyauchi S."/>
            <person name="Thiergart T."/>
            <person name="Pickel B."/>
            <person name="Atanasova L."/>
            <person name="Karlsson M."/>
            <person name="Huettel B."/>
            <person name="Barry K.W."/>
            <person name="Haridas S."/>
            <person name="Chen C."/>
            <person name="Bauer D."/>
            <person name="Andreopoulos W."/>
            <person name="Pangilinan J."/>
            <person name="LaButti K."/>
            <person name="Riley R."/>
            <person name="Lipzen A."/>
            <person name="Clum A."/>
            <person name="Drula E."/>
            <person name="Henrissat B."/>
            <person name="Kohler A."/>
            <person name="Grigoriev I.V."/>
            <person name="Martin F.M."/>
            <person name="Hacquard S."/>
        </authorList>
    </citation>
    <scope>NUCLEOTIDE SEQUENCE</scope>
    <source>
        <strain evidence="1">MPI-SDFR-AT-0117</strain>
    </source>
</reference>
<comment type="caution">
    <text evidence="1">The sequence shown here is derived from an EMBL/GenBank/DDBJ whole genome shotgun (WGS) entry which is preliminary data.</text>
</comment>
<proteinExistence type="predicted"/>
<name>A0A9P8V6P7_9PEZI</name>
<dbReference type="Proteomes" id="UP000770015">
    <property type="component" value="Unassembled WGS sequence"/>
</dbReference>
<dbReference type="Pfam" id="PF13424">
    <property type="entry name" value="TPR_12"/>
    <property type="match status" value="3"/>
</dbReference>
<dbReference type="InterPro" id="IPR053137">
    <property type="entry name" value="NLR-like"/>
</dbReference>
<evidence type="ECO:0000313" key="1">
    <source>
        <dbReference type="EMBL" id="KAH6680037.1"/>
    </source>
</evidence>
<gene>
    <name evidence="1" type="ORF">F5X68DRAFT_245064</name>
</gene>
<dbReference type="PANTHER" id="PTHR46082">
    <property type="entry name" value="ATP/GTP-BINDING PROTEIN-RELATED"/>
    <property type="match status" value="1"/>
</dbReference>
<evidence type="ECO:0000313" key="2">
    <source>
        <dbReference type="Proteomes" id="UP000770015"/>
    </source>
</evidence>
<sequence>MEGIGIAANIIAVVDLSAKVATLCLQYSKEVASARADIQRLHHQVEHLGNTMQAAKSLVERTELDLLPTSKNLTDSIDNCEADLTKLEKKLEPSTKHRIMRRVGFRALKWPFSSKEVDQTLSNLKRYEDNIKFGLQIDQTAMMVDIHKGVEQLALQATENATSSYKPRRLLPFPRDPEFVHRPSIEEWMQEQYSKPVQRMALVGMGGFGKSQLAIEFAHQVHVDHPDTSIFWVHGHTRETFEESYHALAELLALPCRHEPEIDILALVRDWLQRDDISPWFMILDNADDVTIYFPSKGDVSISQRPLASYLPKSTIGRVLVTSRSRDAAEKLAGASRFIRQIPVMGGTEALELFQTRIESTTDDSAAIELVHALDCIPLALNQAVAYINQRIPRVTAASYLQEFRKSEKRKDSLLRSDKGDLGRHDEVSNSVVVTWQVTFEQIRRERPRAANLLSLMSQFQAQNIPEEMLHDYEDDSACSIKKGADAVNAEIEGGGESNEDEMRQDFEDDMNVLRGYSLVSLLAEEGLCEMHPLVQVCTRSWISETGDAARWSRLFIKLAAKHFPNGSFETWKKCQRLLPHMESIMSGEARAEEIPDLADVLIRLGYYSLTTGDYPRAERLTAEAVQVQMEHFGPEHISTMFSMSQLSKTYLRLGRSDEAGMLLEEVSETAGTWKNLGDDPLLMLRVANNLVERFVEAEELLVELKERYKEVFGAADSRTLVVMADLATAHQLQGRSEESEKLHEEVLETQKASLGLVHPDTLDALSQIAWNKLRQGRFEEAEKLAVEALRMKTETLGDKHPSTIRNGALVANIYFHQHRLDEAEKLQAGVLHTSRAKLGTDHPMALEYQQGLASILYVRGRTQEAIALMQGCVRLQQQKQGDGHPRTKEYTATLKKWKHQVDGRATAVEDESGIRGGNRVTACLFQ</sequence>
<organism evidence="1 2">
    <name type="scientific">Plectosphaerella plurivora</name>
    <dbReference type="NCBI Taxonomy" id="936078"/>
    <lineage>
        <taxon>Eukaryota</taxon>
        <taxon>Fungi</taxon>
        <taxon>Dikarya</taxon>
        <taxon>Ascomycota</taxon>
        <taxon>Pezizomycotina</taxon>
        <taxon>Sordariomycetes</taxon>
        <taxon>Hypocreomycetidae</taxon>
        <taxon>Glomerellales</taxon>
        <taxon>Plectosphaerellaceae</taxon>
        <taxon>Plectosphaerella</taxon>
    </lineage>
</organism>
<dbReference type="AlphaFoldDB" id="A0A9P8V6P7"/>
<protein>
    <submittedName>
        <fullName evidence="1">Kinesin light chain 3</fullName>
    </submittedName>
</protein>
<dbReference type="OrthoDB" id="20872at2759"/>
<dbReference type="InterPro" id="IPR011990">
    <property type="entry name" value="TPR-like_helical_dom_sf"/>
</dbReference>
<dbReference type="NCBIfam" id="NF040586">
    <property type="entry name" value="FxSxx_TPR"/>
    <property type="match status" value="1"/>
</dbReference>
<dbReference type="SUPFAM" id="SSF48452">
    <property type="entry name" value="TPR-like"/>
    <property type="match status" value="2"/>
</dbReference>
<dbReference type="Gene3D" id="3.40.50.300">
    <property type="entry name" value="P-loop containing nucleotide triphosphate hydrolases"/>
    <property type="match status" value="1"/>
</dbReference>
<dbReference type="PANTHER" id="PTHR46082:SF6">
    <property type="entry name" value="AAA+ ATPASE DOMAIN-CONTAINING PROTEIN-RELATED"/>
    <property type="match status" value="1"/>
</dbReference>
<dbReference type="SUPFAM" id="SSF52540">
    <property type="entry name" value="P-loop containing nucleoside triphosphate hydrolases"/>
    <property type="match status" value="1"/>
</dbReference>
<dbReference type="InterPro" id="IPR027417">
    <property type="entry name" value="P-loop_NTPase"/>
</dbReference>
<dbReference type="EMBL" id="JAGSXJ010000020">
    <property type="protein sequence ID" value="KAH6680037.1"/>
    <property type="molecule type" value="Genomic_DNA"/>
</dbReference>
<accession>A0A9P8V6P7</accession>